<accession>A0ABP3R0U6</accession>
<dbReference type="InterPro" id="IPR036196">
    <property type="entry name" value="Ptyr_pPase_sf"/>
</dbReference>
<dbReference type="CDD" id="cd16343">
    <property type="entry name" value="LMWPTP"/>
    <property type="match status" value="1"/>
</dbReference>
<dbReference type="PANTHER" id="PTHR11717:SF7">
    <property type="entry name" value="LOW MOLECULAR WEIGHT PHOSPHOTYROSINE PROTEIN PHOSPHATASE"/>
    <property type="match status" value="1"/>
</dbReference>
<dbReference type="InterPro" id="IPR050438">
    <property type="entry name" value="LMW_PTPase"/>
</dbReference>
<evidence type="ECO:0000256" key="1">
    <source>
        <dbReference type="ARBA" id="ARBA00011063"/>
    </source>
</evidence>
<comment type="catalytic activity">
    <reaction evidence="5">
        <text>O-phospho-L-tyrosyl-[protein] + H2O = L-tyrosyl-[protein] + phosphate</text>
        <dbReference type="Rhea" id="RHEA:10684"/>
        <dbReference type="Rhea" id="RHEA-COMP:10136"/>
        <dbReference type="Rhea" id="RHEA-COMP:20101"/>
        <dbReference type="ChEBI" id="CHEBI:15377"/>
        <dbReference type="ChEBI" id="CHEBI:43474"/>
        <dbReference type="ChEBI" id="CHEBI:46858"/>
        <dbReference type="ChEBI" id="CHEBI:61978"/>
        <dbReference type="EC" id="3.1.3.48"/>
    </reaction>
</comment>
<dbReference type="Proteomes" id="UP001500866">
    <property type="component" value="Unassembled WGS sequence"/>
</dbReference>
<dbReference type="PANTHER" id="PTHR11717">
    <property type="entry name" value="LOW MOLECULAR WEIGHT PROTEIN TYROSINE PHOSPHATASE"/>
    <property type="match status" value="1"/>
</dbReference>
<dbReference type="EC" id="3.1.3.48" evidence="2"/>
<evidence type="ECO:0000256" key="3">
    <source>
        <dbReference type="ARBA" id="ARBA00022801"/>
    </source>
</evidence>
<dbReference type="EMBL" id="BAAADS010000009">
    <property type="protein sequence ID" value="GAA0598070.1"/>
    <property type="molecule type" value="Genomic_DNA"/>
</dbReference>
<protein>
    <recommendedName>
        <fullName evidence="2">protein-tyrosine-phosphatase</fullName>
        <ecNumber evidence="2">3.1.3.48</ecNumber>
    </recommendedName>
</protein>
<dbReference type="SUPFAM" id="SSF52788">
    <property type="entry name" value="Phosphotyrosine protein phosphatases I"/>
    <property type="match status" value="1"/>
</dbReference>
<evidence type="ECO:0000256" key="2">
    <source>
        <dbReference type="ARBA" id="ARBA00013064"/>
    </source>
</evidence>
<comment type="caution">
    <text evidence="7">The sequence shown here is derived from an EMBL/GenBank/DDBJ whole genome shotgun (WGS) entry which is preliminary data.</text>
</comment>
<evidence type="ECO:0000259" key="6">
    <source>
        <dbReference type="SMART" id="SM00226"/>
    </source>
</evidence>
<sequence length="156" mass="17949">MIKVLFICLGNICRSPMAEAVFRDLVEKDNLSDEIIVDSAGIGPWHNGEPPHEGTRNMLDNLSISYKDMKARQVHTEDWRDFDYMIAMDEQNIRDLRDINDETGEVTIAKLMDFVKDPDDVNVPDPYFTGNFDYTYNLISNGCNELLNDIKKQNNI</sequence>
<feature type="domain" description="Phosphotyrosine protein phosphatase I" evidence="6">
    <location>
        <begin position="2"/>
        <end position="149"/>
    </location>
</feature>
<dbReference type="PRINTS" id="PR00719">
    <property type="entry name" value="LMWPTPASE"/>
</dbReference>
<reference evidence="8" key="1">
    <citation type="journal article" date="2019" name="Int. J. Syst. Evol. Microbiol.">
        <title>The Global Catalogue of Microorganisms (GCM) 10K type strain sequencing project: providing services to taxonomists for standard genome sequencing and annotation.</title>
        <authorList>
            <consortium name="The Broad Institute Genomics Platform"/>
            <consortium name="The Broad Institute Genome Sequencing Center for Infectious Disease"/>
            <person name="Wu L."/>
            <person name="Ma J."/>
        </authorList>
    </citation>
    <scope>NUCLEOTIDE SEQUENCE [LARGE SCALE GENOMIC DNA]</scope>
    <source>
        <strain evidence="8">JCM 15395</strain>
    </source>
</reference>
<keyword evidence="8" id="KW-1185">Reference proteome</keyword>
<gene>
    <name evidence="7" type="ORF">GCM10009001_12740</name>
</gene>
<dbReference type="InterPro" id="IPR023485">
    <property type="entry name" value="Ptyr_pPase"/>
</dbReference>
<proteinExistence type="inferred from homology"/>
<evidence type="ECO:0000256" key="4">
    <source>
        <dbReference type="ARBA" id="ARBA00022912"/>
    </source>
</evidence>
<comment type="similarity">
    <text evidence="1">Belongs to the low molecular weight phosphotyrosine protein phosphatase family.</text>
</comment>
<name>A0ABP3R0U6_9BACI</name>
<dbReference type="SMART" id="SM00226">
    <property type="entry name" value="LMWPc"/>
    <property type="match status" value="1"/>
</dbReference>
<dbReference type="Pfam" id="PF01451">
    <property type="entry name" value="LMWPc"/>
    <property type="match status" value="1"/>
</dbReference>
<keyword evidence="4" id="KW-0904">Protein phosphatase</keyword>
<organism evidence="7 8">
    <name type="scientific">Virgibacillus siamensis</name>
    <dbReference type="NCBI Taxonomy" id="480071"/>
    <lineage>
        <taxon>Bacteria</taxon>
        <taxon>Bacillati</taxon>
        <taxon>Bacillota</taxon>
        <taxon>Bacilli</taxon>
        <taxon>Bacillales</taxon>
        <taxon>Bacillaceae</taxon>
        <taxon>Virgibacillus</taxon>
    </lineage>
</organism>
<evidence type="ECO:0000256" key="5">
    <source>
        <dbReference type="ARBA" id="ARBA00051722"/>
    </source>
</evidence>
<evidence type="ECO:0000313" key="7">
    <source>
        <dbReference type="EMBL" id="GAA0598070.1"/>
    </source>
</evidence>
<dbReference type="InterPro" id="IPR017867">
    <property type="entry name" value="Tyr_phospatase_low_mol_wt"/>
</dbReference>
<evidence type="ECO:0000313" key="8">
    <source>
        <dbReference type="Proteomes" id="UP001500866"/>
    </source>
</evidence>
<dbReference type="Gene3D" id="3.40.50.2300">
    <property type="match status" value="1"/>
</dbReference>
<keyword evidence="3" id="KW-0378">Hydrolase</keyword>
<dbReference type="RefSeq" id="WP_343811361.1">
    <property type="nucleotide sequence ID" value="NZ_BAAADS010000009.1"/>
</dbReference>